<dbReference type="Proteomes" id="UP000092931">
    <property type="component" value="Chromosome"/>
</dbReference>
<feature type="signal peptide" evidence="1">
    <location>
        <begin position="1"/>
        <end position="25"/>
    </location>
</feature>
<feature type="chain" id="PRO_5008532895" evidence="1">
    <location>
        <begin position="26"/>
        <end position="171"/>
    </location>
</feature>
<evidence type="ECO:0000256" key="1">
    <source>
        <dbReference type="SAM" id="SignalP"/>
    </source>
</evidence>
<dbReference type="RefSeq" id="WP_065820787.1">
    <property type="nucleotide sequence ID" value="NZ_CP014673.1"/>
</dbReference>
<reference evidence="2 3" key="1">
    <citation type="submission" date="2016-02" db="EMBL/GenBank/DDBJ databases">
        <title>Comparison of Clostridium stercorarium subspecies using comparative genomics and transcriptomics.</title>
        <authorList>
            <person name="Schellenberg J."/>
            <person name="Thallinger G."/>
            <person name="Levin D.B."/>
            <person name="Zhang X."/>
            <person name="Alvare G."/>
            <person name="Fristensky B."/>
            <person name="Sparling R."/>
        </authorList>
    </citation>
    <scope>NUCLEOTIDE SEQUENCE [LARGE SCALE GENOMIC DNA]</scope>
    <source>
        <strain evidence="2 3">DSM 9219</strain>
    </source>
</reference>
<protein>
    <submittedName>
        <fullName evidence="2">Uncharacterized protein</fullName>
    </submittedName>
</protein>
<evidence type="ECO:0000313" key="2">
    <source>
        <dbReference type="EMBL" id="ANX01319.1"/>
    </source>
</evidence>
<organism evidence="2 3">
    <name type="scientific">Thermoclostridium stercorarium subsp. leptospartum DSM 9219</name>
    <dbReference type="NCBI Taxonomy" id="1346611"/>
    <lineage>
        <taxon>Bacteria</taxon>
        <taxon>Bacillati</taxon>
        <taxon>Bacillota</taxon>
        <taxon>Clostridia</taxon>
        <taxon>Eubacteriales</taxon>
        <taxon>Oscillospiraceae</taxon>
        <taxon>Thermoclostridium</taxon>
    </lineage>
</organism>
<evidence type="ECO:0000313" key="3">
    <source>
        <dbReference type="Proteomes" id="UP000092931"/>
    </source>
</evidence>
<gene>
    <name evidence="2" type="ORF">CSTERLE_06925</name>
</gene>
<sequence length="171" mass="18580">MIKRIFAILLATIMICSISPMNAFANQTSGSIAVSYTYSPEYSINIPASISINDGDKFIFSANTMDIGSNKNVRITIDGAATYENGGNFYLCKDKGTENEQRISCRILRGLLSSSSFEDITGLSELVATFTDGNTSPKAYGALKFKPQIPSSTPYGTYTGTVYFKIELIDV</sequence>
<name>A0A1B1YKK5_THEST</name>
<dbReference type="AlphaFoldDB" id="A0A1B1YKK5"/>
<keyword evidence="1" id="KW-0732">Signal</keyword>
<proteinExistence type="predicted"/>
<accession>A0A1B1YKK5</accession>
<dbReference type="EMBL" id="CP014673">
    <property type="protein sequence ID" value="ANX01319.1"/>
    <property type="molecule type" value="Genomic_DNA"/>
</dbReference>